<dbReference type="PROSITE" id="PS50949">
    <property type="entry name" value="HTH_GNTR"/>
    <property type="match status" value="1"/>
</dbReference>
<dbReference type="Pfam" id="PF00392">
    <property type="entry name" value="GntR"/>
    <property type="match status" value="1"/>
</dbReference>
<evidence type="ECO:0000256" key="3">
    <source>
        <dbReference type="ARBA" id="ARBA00023163"/>
    </source>
</evidence>
<dbReference type="SUPFAM" id="SSF46785">
    <property type="entry name" value="Winged helix' DNA-binding domain"/>
    <property type="match status" value="1"/>
</dbReference>
<dbReference type="InterPro" id="IPR036388">
    <property type="entry name" value="WH-like_DNA-bd_sf"/>
</dbReference>
<name>A0A098EN41_9BACL</name>
<reference evidence="5 6" key="1">
    <citation type="submission" date="2014-09" db="EMBL/GenBank/DDBJ databases">
        <authorList>
            <person name="Urmite Genomes Urmite Genomes"/>
        </authorList>
    </citation>
    <scope>NUCLEOTIDE SEQUENCE [LARGE SCALE GENOMIC DNA]</scope>
    <source>
        <strain evidence="5 6">ES2</strain>
    </source>
</reference>
<feature type="domain" description="HTH gntR-type" evidence="4">
    <location>
        <begin position="4"/>
        <end position="72"/>
    </location>
</feature>
<dbReference type="SMART" id="SM00345">
    <property type="entry name" value="HTH_GNTR"/>
    <property type="match status" value="1"/>
</dbReference>
<dbReference type="CDD" id="cd07377">
    <property type="entry name" value="WHTH_GntR"/>
    <property type="match status" value="1"/>
</dbReference>
<dbReference type="GO" id="GO:0003700">
    <property type="term" value="F:DNA-binding transcription factor activity"/>
    <property type="evidence" value="ECO:0007669"/>
    <property type="project" value="InterPro"/>
</dbReference>
<organism evidence="5 6">
    <name type="scientific">Planococcus massiliensis</name>
    <dbReference type="NCBI Taxonomy" id="1499687"/>
    <lineage>
        <taxon>Bacteria</taxon>
        <taxon>Bacillati</taxon>
        <taxon>Bacillota</taxon>
        <taxon>Bacilli</taxon>
        <taxon>Bacillales</taxon>
        <taxon>Caryophanaceae</taxon>
        <taxon>Planococcus</taxon>
    </lineage>
</organism>
<dbReference type="InterPro" id="IPR000524">
    <property type="entry name" value="Tscrpt_reg_HTH_GntR"/>
</dbReference>
<sequence length="220" mass="25766">MNQSKRFLDIVKDIRDMIRREKIKPGNRIPSERELAEKLQVGRSTLREALRSLELLGLIETRRGEGTFLSDHRNHQLVEVLSTFILQDKQSQEDVWETRLIHEVSAIQTICQNSKLASLKVWDSFRNRLNENESFYREDFVRELMVLSGNRLSLKIWFLLQQYSGNPYQEPVTATEKEMLLPLLAALEQQDMSSAIDLFKTWSGWIQKGRMQNGNDSRDL</sequence>
<keyword evidence="6" id="KW-1185">Reference proteome</keyword>
<dbReference type="GO" id="GO:0003677">
    <property type="term" value="F:DNA binding"/>
    <property type="evidence" value="ECO:0007669"/>
    <property type="project" value="UniProtKB-KW"/>
</dbReference>
<dbReference type="Gene3D" id="1.10.10.10">
    <property type="entry name" value="Winged helix-like DNA-binding domain superfamily/Winged helix DNA-binding domain"/>
    <property type="match status" value="1"/>
</dbReference>
<evidence type="ECO:0000313" key="6">
    <source>
        <dbReference type="Proteomes" id="UP000043699"/>
    </source>
</evidence>
<dbReference type="PRINTS" id="PR00035">
    <property type="entry name" value="HTHGNTR"/>
</dbReference>
<proteinExistence type="predicted"/>
<dbReference type="InterPro" id="IPR036390">
    <property type="entry name" value="WH_DNA-bd_sf"/>
</dbReference>
<dbReference type="Proteomes" id="UP000043699">
    <property type="component" value="Unassembled WGS sequence"/>
</dbReference>
<accession>A0A098EN41</accession>
<keyword evidence="3" id="KW-0804">Transcription</keyword>
<protein>
    <submittedName>
        <fullName evidence="5">HTH-type transcriptional regulator LutR</fullName>
    </submittedName>
</protein>
<evidence type="ECO:0000256" key="1">
    <source>
        <dbReference type="ARBA" id="ARBA00023015"/>
    </source>
</evidence>
<keyword evidence="2" id="KW-0238">DNA-binding</keyword>
<dbReference type="OrthoDB" id="9799482at2"/>
<dbReference type="PANTHER" id="PTHR43537">
    <property type="entry name" value="TRANSCRIPTIONAL REGULATOR, GNTR FAMILY"/>
    <property type="match status" value="1"/>
</dbReference>
<evidence type="ECO:0000256" key="2">
    <source>
        <dbReference type="ARBA" id="ARBA00023125"/>
    </source>
</evidence>
<dbReference type="RefSeq" id="WP_110925622.1">
    <property type="nucleotide sequence ID" value="NZ_CCXS01000001.1"/>
</dbReference>
<dbReference type="STRING" id="1499687.BN1080_02179"/>
<dbReference type="EMBL" id="CCXS01000001">
    <property type="protein sequence ID" value="CEG23230.1"/>
    <property type="molecule type" value="Genomic_DNA"/>
</dbReference>
<dbReference type="PANTHER" id="PTHR43537:SF54">
    <property type="entry name" value="TRANSCRIPTIONAL REGULATOR, GNTR FAMILY"/>
    <property type="match status" value="1"/>
</dbReference>
<evidence type="ECO:0000259" key="4">
    <source>
        <dbReference type="PROSITE" id="PS50949"/>
    </source>
</evidence>
<gene>
    <name evidence="5" type="primary">lutR_3</name>
    <name evidence="5" type="ORF">BN1080_02179</name>
</gene>
<keyword evidence="1" id="KW-0805">Transcription regulation</keyword>
<evidence type="ECO:0000313" key="5">
    <source>
        <dbReference type="EMBL" id="CEG23230.1"/>
    </source>
</evidence>
<dbReference type="AlphaFoldDB" id="A0A098EN41"/>